<comment type="caution">
    <text evidence="1">The sequence shown here is derived from an EMBL/GenBank/DDBJ whole genome shotgun (WGS) entry which is preliminary data.</text>
</comment>
<sequence>MPTGSTFTPGALPGRFTGLGRLPEGEIHGAFFTIIHINAGAGLHIFNFSPRKLTVAGITIDPEVNITFHWVSKPFIDQALDHGEYLVHLARGAWVDRGRQNVEVFEMLLKFMDVHFAQGERIHVLFFGLDNDLVVHVCEVHHMAYIIAAIGEVTANDIKDQR</sequence>
<organism evidence="1">
    <name type="scientific">bioreactor metagenome</name>
    <dbReference type="NCBI Taxonomy" id="1076179"/>
    <lineage>
        <taxon>unclassified sequences</taxon>
        <taxon>metagenomes</taxon>
        <taxon>ecological metagenomes</taxon>
    </lineage>
</organism>
<evidence type="ECO:0000313" key="1">
    <source>
        <dbReference type="EMBL" id="MPM50068.1"/>
    </source>
</evidence>
<proteinExistence type="predicted"/>
<dbReference type="AlphaFoldDB" id="A0A645ABL1"/>
<reference evidence="1" key="1">
    <citation type="submission" date="2019-08" db="EMBL/GenBank/DDBJ databases">
        <authorList>
            <person name="Kucharzyk K."/>
            <person name="Murdoch R.W."/>
            <person name="Higgins S."/>
            <person name="Loffler F."/>
        </authorList>
    </citation>
    <scope>NUCLEOTIDE SEQUENCE</scope>
</reference>
<gene>
    <name evidence="1" type="ORF">SDC9_96802</name>
</gene>
<accession>A0A645ABL1</accession>
<protein>
    <submittedName>
        <fullName evidence="1">Uncharacterized protein</fullName>
    </submittedName>
</protein>
<name>A0A645ABL1_9ZZZZ</name>
<dbReference type="EMBL" id="VSSQ01012799">
    <property type="protein sequence ID" value="MPM50068.1"/>
    <property type="molecule type" value="Genomic_DNA"/>
</dbReference>